<dbReference type="InterPro" id="IPR029035">
    <property type="entry name" value="DHS-like_NAD/FAD-binding_dom"/>
</dbReference>
<organism evidence="1">
    <name type="scientific">marine sediment metagenome</name>
    <dbReference type="NCBI Taxonomy" id="412755"/>
    <lineage>
        <taxon>unclassified sequences</taxon>
        <taxon>metagenomes</taxon>
        <taxon>ecological metagenomes</taxon>
    </lineage>
</organism>
<dbReference type="Gene3D" id="3.40.50.1220">
    <property type="entry name" value="TPP-binding domain"/>
    <property type="match status" value="1"/>
</dbReference>
<evidence type="ECO:0000313" key="1">
    <source>
        <dbReference type="EMBL" id="GAG78394.1"/>
    </source>
</evidence>
<sequence>MAGATVIEINVEPTVLTNYLTDIFLQGKASEVMTQLMEEVETMVAQG</sequence>
<reference evidence="1" key="1">
    <citation type="journal article" date="2014" name="Front. Microbiol.">
        <title>High frequency of phylogenetically diverse reductive dehalogenase-homologous genes in deep subseafloor sedimentary metagenomes.</title>
        <authorList>
            <person name="Kawai M."/>
            <person name="Futagami T."/>
            <person name="Toyoda A."/>
            <person name="Takaki Y."/>
            <person name="Nishi S."/>
            <person name="Hori S."/>
            <person name="Arai W."/>
            <person name="Tsubouchi T."/>
            <person name="Morono Y."/>
            <person name="Uchiyama I."/>
            <person name="Ito T."/>
            <person name="Fujiyama A."/>
            <person name="Inagaki F."/>
            <person name="Takami H."/>
        </authorList>
    </citation>
    <scope>NUCLEOTIDE SEQUENCE</scope>
    <source>
        <strain evidence="1">Expedition CK06-06</strain>
    </source>
</reference>
<gene>
    <name evidence="1" type="ORF">S01H4_23495</name>
</gene>
<dbReference type="AlphaFoldDB" id="X1A9J4"/>
<dbReference type="EMBL" id="BART01010909">
    <property type="protein sequence ID" value="GAG78394.1"/>
    <property type="molecule type" value="Genomic_DNA"/>
</dbReference>
<proteinExistence type="predicted"/>
<protein>
    <submittedName>
        <fullName evidence="1">Uncharacterized protein</fullName>
    </submittedName>
</protein>
<dbReference type="SUPFAM" id="SSF52467">
    <property type="entry name" value="DHS-like NAD/FAD-binding domain"/>
    <property type="match status" value="1"/>
</dbReference>
<comment type="caution">
    <text evidence="1">The sequence shown here is derived from an EMBL/GenBank/DDBJ whole genome shotgun (WGS) entry which is preliminary data.</text>
</comment>
<accession>X1A9J4</accession>
<name>X1A9J4_9ZZZZ</name>